<dbReference type="PANTHER" id="PTHR47685">
    <property type="entry name" value="MAGNESIUM TRANSPORT PROTEIN CORA"/>
    <property type="match status" value="1"/>
</dbReference>
<dbReference type="AlphaFoldDB" id="A0AAV9VBV3"/>
<keyword evidence="2" id="KW-0472">Membrane</keyword>
<feature type="transmembrane region" description="Helical" evidence="2">
    <location>
        <begin position="608"/>
        <end position="629"/>
    </location>
</feature>
<keyword evidence="4" id="KW-1185">Reference proteome</keyword>
<dbReference type="InterPro" id="IPR012340">
    <property type="entry name" value="NA-bd_OB-fold"/>
</dbReference>
<organism evidence="3 4">
    <name type="scientific">Orbilia brochopaga</name>
    <dbReference type="NCBI Taxonomy" id="3140254"/>
    <lineage>
        <taxon>Eukaryota</taxon>
        <taxon>Fungi</taxon>
        <taxon>Dikarya</taxon>
        <taxon>Ascomycota</taxon>
        <taxon>Pezizomycotina</taxon>
        <taxon>Orbiliomycetes</taxon>
        <taxon>Orbiliales</taxon>
        <taxon>Orbiliaceae</taxon>
        <taxon>Orbilia</taxon>
    </lineage>
</organism>
<evidence type="ECO:0000313" key="4">
    <source>
        <dbReference type="Proteomes" id="UP001375240"/>
    </source>
</evidence>
<protein>
    <recommendedName>
        <fullName evidence="5">Ankyrin repeat protein</fullName>
    </recommendedName>
</protein>
<dbReference type="InterPro" id="IPR002523">
    <property type="entry name" value="MgTranspt_CorA/ZnTranspt_ZntB"/>
</dbReference>
<dbReference type="GO" id="GO:0016020">
    <property type="term" value="C:membrane"/>
    <property type="evidence" value="ECO:0007669"/>
    <property type="project" value="InterPro"/>
</dbReference>
<dbReference type="Pfam" id="PF01544">
    <property type="entry name" value="CorA"/>
    <property type="match status" value="1"/>
</dbReference>
<dbReference type="Gene3D" id="1.20.58.340">
    <property type="entry name" value="Magnesium transport protein CorA, transmembrane region"/>
    <property type="match status" value="1"/>
</dbReference>
<evidence type="ECO:0000256" key="2">
    <source>
        <dbReference type="SAM" id="Phobius"/>
    </source>
</evidence>
<feature type="compositionally biased region" description="Basic and acidic residues" evidence="1">
    <location>
        <begin position="421"/>
        <end position="432"/>
    </location>
</feature>
<evidence type="ECO:0000313" key="3">
    <source>
        <dbReference type="EMBL" id="KAK6355051.1"/>
    </source>
</evidence>
<keyword evidence="2" id="KW-0812">Transmembrane</keyword>
<evidence type="ECO:0000256" key="1">
    <source>
        <dbReference type="SAM" id="MobiDB-lite"/>
    </source>
</evidence>
<dbReference type="InterPro" id="IPR050829">
    <property type="entry name" value="CorA_MIT"/>
</dbReference>
<gene>
    <name evidence="3" type="ORF">TWF696_004177</name>
</gene>
<dbReference type="Proteomes" id="UP001375240">
    <property type="component" value="Unassembled WGS sequence"/>
</dbReference>
<proteinExistence type="predicted"/>
<dbReference type="GO" id="GO:0046873">
    <property type="term" value="F:metal ion transmembrane transporter activity"/>
    <property type="evidence" value="ECO:0007669"/>
    <property type="project" value="InterPro"/>
</dbReference>
<feature type="region of interest" description="Disordered" evidence="1">
    <location>
        <begin position="416"/>
        <end position="445"/>
    </location>
</feature>
<comment type="caution">
    <text evidence="3">The sequence shown here is derived from an EMBL/GenBank/DDBJ whole genome shotgun (WGS) entry which is preliminary data.</text>
</comment>
<dbReference type="EMBL" id="JAVHNQ010000002">
    <property type="protein sequence ID" value="KAK6355051.1"/>
    <property type="molecule type" value="Genomic_DNA"/>
</dbReference>
<feature type="transmembrane region" description="Helical" evidence="2">
    <location>
        <begin position="649"/>
        <end position="671"/>
    </location>
</feature>
<name>A0AAV9VBV3_9PEZI</name>
<evidence type="ECO:0008006" key="5">
    <source>
        <dbReference type="Google" id="ProtNLM"/>
    </source>
</evidence>
<dbReference type="Gene3D" id="2.40.50.140">
    <property type="entry name" value="Nucleic acid-binding proteins"/>
    <property type="match status" value="1"/>
</dbReference>
<dbReference type="PANTHER" id="PTHR47685:SF1">
    <property type="entry name" value="MAGNESIUM TRANSPORT PROTEIN CORA"/>
    <property type="match status" value="1"/>
</dbReference>
<feature type="compositionally biased region" description="Polar residues" evidence="1">
    <location>
        <begin position="434"/>
        <end position="445"/>
    </location>
</feature>
<reference evidence="3 4" key="1">
    <citation type="submission" date="2019-10" db="EMBL/GenBank/DDBJ databases">
        <authorList>
            <person name="Palmer J.M."/>
        </authorList>
    </citation>
    <scope>NUCLEOTIDE SEQUENCE [LARGE SCALE GENOMIC DNA]</scope>
    <source>
        <strain evidence="3 4">TWF696</strain>
    </source>
</reference>
<keyword evidence="2" id="KW-1133">Transmembrane helix</keyword>
<accession>A0AAV9VBV3</accession>
<sequence>MPAILPRRYRVLSLRNDVAIVKTEADETKEIPLIDQAGFRDRIHNEVRSGPENVYVIVIEDGKSELAVDYYIHGRKWHHRCLLSGNEANRRQIQVCDYFKLWIQYHTIDSIKSCDTAPVGSFIYNQAGPNANQIAAVELENWAKHEVHIKPRSGKTKNRFWRWVHLPANNKTWVKDIISALRYNREMSRKWDIRELQMFIDESYHEIRGPAAHACLRRPLFTQFPDPKRTEIFSLVIPYFDAEDLNDHIHHGDRKPATITNDHQRERQELKNFYEDLHVPCTLDQSYYLSLDDPTERNKTQIVVKYAQRQANTEPKKLLMVNQMWLWKIDSYTFITAFPGCCRQDMNADLLRYISETMKWDPPPTPDSTIIRLLQSVIGFVDGPNNAGLDENVFDIFEQSIALQAQLETQRYKEFQQAQQEQRKKIQEERTRKNTQALNSGFLNANRNRPGPGFWDRLATLLWGKSTADNIDDTNALPEKDLNEEMCDITQEVENIREIKDIKDELRMIQRVLEDQETVLTQYTAVQTKGESLALPEKNRLASLKQSLDFRIAKLQRLVRDASSVEDSLNHLLDIKQKQGNLNEARDTRKLANEADNRAKDSETQNQLLFVFTIITVVFTPVSFASSFLAVPSRDFPQSDSGDAVSWSWWQIFAAAMVTEGITFLAILMVFGVRGIAWKRPESDHRHKIRKSDKSMA</sequence>